<feature type="region of interest" description="Disordered" evidence="2">
    <location>
        <begin position="364"/>
        <end position="384"/>
    </location>
</feature>
<proteinExistence type="inferred from homology"/>
<dbReference type="PANTHER" id="PTHR33392">
    <property type="entry name" value="POLYISOPRENYL-TEICHOIC ACID--PEPTIDOGLYCAN TEICHOIC ACID TRANSFERASE TAGU"/>
    <property type="match status" value="1"/>
</dbReference>
<dbReference type="InterPro" id="IPR004474">
    <property type="entry name" value="LytR_CpsA_psr"/>
</dbReference>
<protein>
    <submittedName>
        <fullName evidence="5">Transcriptional attenuator, LytR family</fullName>
    </submittedName>
</protein>
<dbReference type="Pfam" id="PF03816">
    <property type="entry name" value="LytR_cpsA_psr"/>
    <property type="match status" value="1"/>
</dbReference>
<dbReference type="Pfam" id="PF13399">
    <property type="entry name" value="LytR_C"/>
    <property type="match status" value="1"/>
</dbReference>
<accession>A0A1H6DKN3</accession>
<dbReference type="NCBIfam" id="TIGR00350">
    <property type="entry name" value="lytR_cpsA_psr"/>
    <property type="match status" value="1"/>
</dbReference>
<evidence type="ECO:0000256" key="2">
    <source>
        <dbReference type="SAM" id="MobiDB-lite"/>
    </source>
</evidence>
<dbReference type="Gene3D" id="3.40.630.190">
    <property type="entry name" value="LCP protein"/>
    <property type="match status" value="1"/>
</dbReference>
<keyword evidence="6" id="KW-1185">Reference proteome</keyword>
<sequence>MGFVLLLGCGAAAYAYFKLTGNIKSSDLSANGKDGAGHEKPDAFGRTPINILVIGSDTRAKTGDKDLGGAADSTGARADVEMVVHISADRSNATVLSIPRDLNASWSGCHDKDNPSMGPQTNTKINGALNGGPGCSVVAVHQLTGIPIDHFMMVDFEGVVKMSNAVGGVPVCVDNDIYDPYSHLKLKKGDHTLKGDAALEFLRTRHGFGDGSDSRGRTVAQHIFLNSMISTLKSKGTLSSPKKLWDLSNATASALTVDNPLKSPSKLIGLANDLNKVPQSRITWATMQTYDTKVNGVWQTLISKPYAPTLFRTIADDQPLKASAEKKPSATPTVAPASIAVQVQNGTTVHHWAGTIAQDLIDDGFSPQTTSTNGPPGTATTSLNYPAGEQAQAQTVAKSLGLPAKAVRQGTGSRLVLLIGADWTSGKTFPGGKVTAPAANTKDALNGANSKLSKCAKVGTDSQLIGLNAAGQPTSSDHTYGATSPSNAYAISKGVKDSAP</sequence>
<feature type="compositionally biased region" description="Polar residues" evidence="2">
    <location>
        <begin position="469"/>
        <end position="489"/>
    </location>
</feature>
<feature type="domain" description="Cell envelope-related transcriptional attenuator" evidence="3">
    <location>
        <begin position="77"/>
        <end position="233"/>
    </location>
</feature>
<feature type="region of interest" description="Disordered" evidence="2">
    <location>
        <begin position="469"/>
        <end position="500"/>
    </location>
</feature>
<comment type="similarity">
    <text evidence="1">Belongs to the LytR/CpsA/Psr (LCP) family.</text>
</comment>
<gene>
    <name evidence="5" type="ORF">SAMN05216223_116164</name>
</gene>
<evidence type="ECO:0000259" key="4">
    <source>
        <dbReference type="Pfam" id="PF13399"/>
    </source>
</evidence>
<feature type="domain" description="LytR/CpsA/Psr regulator C-terminal" evidence="4">
    <location>
        <begin position="339"/>
        <end position="423"/>
    </location>
</feature>
<dbReference type="InterPro" id="IPR027381">
    <property type="entry name" value="LytR/CpsA/Psr_C"/>
</dbReference>
<evidence type="ECO:0000259" key="3">
    <source>
        <dbReference type="Pfam" id="PF03816"/>
    </source>
</evidence>
<organism evidence="5 6">
    <name type="scientific">Actinacidiphila yanglinensis</name>
    <dbReference type="NCBI Taxonomy" id="310779"/>
    <lineage>
        <taxon>Bacteria</taxon>
        <taxon>Bacillati</taxon>
        <taxon>Actinomycetota</taxon>
        <taxon>Actinomycetes</taxon>
        <taxon>Kitasatosporales</taxon>
        <taxon>Streptomycetaceae</taxon>
        <taxon>Actinacidiphila</taxon>
    </lineage>
</organism>
<name>A0A1H6DKN3_9ACTN</name>
<evidence type="ECO:0000256" key="1">
    <source>
        <dbReference type="ARBA" id="ARBA00006068"/>
    </source>
</evidence>
<feature type="compositionally biased region" description="Polar residues" evidence="2">
    <location>
        <begin position="366"/>
        <end position="384"/>
    </location>
</feature>
<dbReference type="Proteomes" id="UP000236754">
    <property type="component" value="Unassembled WGS sequence"/>
</dbReference>
<reference evidence="5 6" key="1">
    <citation type="submission" date="2016-10" db="EMBL/GenBank/DDBJ databases">
        <authorList>
            <person name="de Groot N.N."/>
        </authorList>
    </citation>
    <scope>NUCLEOTIDE SEQUENCE [LARGE SCALE GENOMIC DNA]</scope>
    <source>
        <strain evidence="5 6">CGMCC 4.2023</strain>
    </source>
</reference>
<evidence type="ECO:0000313" key="5">
    <source>
        <dbReference type="EMBL" id="SEG85910.1"/>
    </source>
</evidence>
<dbReference type="RefSeq" id="WP_235032447.1">
    <property type="nucleotide sequence ID" value="NZ_FNVU01000016.1"/>
</dbReference>
<dbReference type="Gene3D" id="3.30.70.2390">
    <property type="match status" value="1"/>
</dbReference>
<dbReference type="InterPro" id="IPR050922">
    <property type="entry name" value="LytR/CpsA/Psr_CW_biosynth"/>
</dbReference>
<dbReference type="PANTHER" id="PTHR33392:SF6">
    <property type="entry name" value="POLYISOPRENYL-TEICHOIC ACID--PEPTIDOGLYCAN TEICHOIC ACID TRANSFERASE TAGU"/>
    <property type="match status" value="1"/>
</dbReference>
<evidence type="ECO:0000313" key="6">
    <source>
        <dbReference type="Proteomes" id="UP000236754"/>
    </source>
</evidence>
<dbReference type="EMBL" id="FNVU01000016">
    <property type="protein sequence ID" value="SEG85910.1"/>
    <property type="molecule type" value="Genomic_DNA"/>
</dbReference>
<dbReference type="AlphaFoldDB" id="A0A1H6DKN3"/>